<sequence>MINFDSGSIVFDDGLNISTRTTIAQMGKLDFPELSPAVKLRTKLSIGTHVCKNLTWAVGAVFSQERIVQVWLQCLNVDGVNAGAWDLENEKIRRDFHDKLIEERCCSICPSERAPAYLSTGERSHQLLTCVECSH</sequence>
<proteinExistence type="predicted"/>
<dbReference type="EMBL" id="CP062804">
    <property type="protein sequence ID" value="QOT79038.1"/>
    <property type="molecule type" value="Genomic_DNA"/>
</dbReference>
<dbReference type="Proteomes" id="UP000397656">
    <property type="component" value="Chromosome 2"/>
</dbReference>
<dbReference type="GeneID" id="98405225"/>
<organism evidence="1 2">
    <name type="scientific">Cupriavidus basilensis</name>
    <dbReference type="NCBI Taxonomy" id="68895"/>
    <lineage>
        <taxon>Bacteria</taxon>
        <taxon>Pseudomonadati</taxon>
        <taxon>Pseudomonadota</taxon>
        <taxon>Betaproteobacteria</taxon>
        <taxon>Burkholderiales</taxon>
        <taxon>Burkholderiaceae</taxon>
        <taxon>Cupriavidus</taxon>
    </lineage>
</organism>
<accession>A0A643FMA8</accession>
<protein>
    <submittedName>
        <fullName evidence="1">Uncharacterized protein</fullName>
    </submittedName>
</protein>
<dbReference type="RefSeq" id="WP_150990718.1">
    <property type="nucleotide sequence ID" value="NZ_CP062804.1"/>
</dbReference>
<evidence type="ECO:0000313" key="2">
    <source>
        <dbReference type="Proteomes" id="UP000397656"/>
    </source>
</evidence>
<dbReference type="AlphaFoldDB" id="A0A643FMA8"/>
<reference evidence="1 2" key="1">
    <citation type="submission" date="2020-10" db="EMBL/GenBank/DDBJ databases">
        <title>Complete genome sequence of Cupriavidus basilensis CCUG 49340T.</title>
        <authorList>
            <person name="Salva-Serra F."/>
            <person name="Donoso R.A."/>
            <person name="Cho K.H."/>
            <person name="Yoo J.A."/>
            <person name="Lee K."/>
            <person name="Yoon S.-H."/>
            <person name="Perez-Pantoja D."/>
            <person name="Moore E.R.B."/>
        </authorList>
    </citation>
    <scope>NUCLEOTIDE SEQUENCE [LARGE SCALE GENOMIC DNA]</scope>
    <source>
        <strain evidence="2">CCUG 49340</strain>
    </source>
</reference>
<name>A0A643FMA8_9BURK</name>
<gene>
    <name evidence="1" type="ORF">F7R26_030160</name>
</gene>
<evidence type="ECO:0000313" key="1">
    <source>
        <dbReference type="EMBL" id="QOT79038.1"/>
    </source>
</evidence>